<dbReference type="EC" id="4.1.3.38" evidence="2"/>
<dbReference type="InterPro" id="IPR001544">
    <property type="entry name" value="Aminotrans_IV"/>
</dbReference>
<keyword evidence="2" id="KW-0808">Transferase</keyword>
<dbReference type="InterPro" id="IPR019999">
    <property type="entry name" value="Anth_synth_I-like"/>
</dbReference>
<dbReference type="EMBL" id="JAVDRF010000011">
    <property type="protein sequence ID" value="MDR6538614.1"/>
    <property type="molecule type" value="Genomic_DNA"/>
</dbReference>
<dbReference type="Gene3D" id="3.60.120.10">
    <property type="entry name" value="Anthranilate synthase"/>
    <property type="match status" value="1"/>
</dbReference>
<keyword evidence="3" id="KW-1185">Reference proteome</keyword>
<dbReference type="EC" id="2.6.1.85" evidence="2"/>
<evidence type="ECO:0000259" key="1">
    <source>
        <dbReference type="Pfam" id="PF00425"/>
    </source>
</evidence>
<dbReference type="InterPro" id="IPR043131">
    <property type="entry name" value="BCAT-like_N"/>
</dbReference>
<feature type="domain" description="Chorismate-utilising enzyme C-terminal" evidence="1">
    <location>
        <begin position="137"/>
        <end position="410"/>
    </location>
</feature>
<evidence type="ECO:0000313" key="3">
    <source>
        <dbReference type="Proteomes" id="UP001184230"/>
    </source>
</evidence>
<comment type="caution">
    <text evidence="2">The sequence shown here is derived from an EMBL/GenBank/DDBJ whole genome shotgun (WGS) entry which is preliminary data.</text>
</comment>
<dbReference type="Gene3D" id="3.30.470.10">
    <property type="match status" value="1"/>
</dbReference>
<dbReference type="RefSeq" id="WP_309905567.1">
    <property type="nucleotide sequence ID" value="NZ_JAVDRF010000011.1"/>
</dbReference>
<accession>A0ABU1NJH6</accession>
<dbReference type="Proteomes" id="UP001184230">
    <property type="component" value="Unassembled WGS sequence"/>
</dbReference>
<dbReference type="Pfam" id="PF01063">
    <property type="entry name" value="Aminotran_4"/>
    <property type="match status" value="1"/>
</dbReference>
<dbReference type="PANTHER" id="PTHR11236:SF50">
    <property type="entry name" value="AMINODEOXYCHORISMATE SYNTHASE COMPONENT 1"/>
    <property type="match status" value="1"/>
</dbReference>
<proteinExistence type="predicted"/>
<gene>
    <name evidence="2" type="ORF">J2739_004407</name>
</gene>
<dbReference type="InterPro" id="IPR036038">
    <property type="entry name" value="Aminotransferase-like"/>
</dbReference>
<evidence type="ECO:0000313" key="2">
    <source>
        <dbReference type="EMBL" id="MDR6538614.1"/>
    </source>
</evidence>
<sequence>MSFLPAIGCFALLDDCASTRERPTSRLYTGYVREHRCTDPARLEAQWALVDADLRQGLHAVLLADYEWGAKLLKAGQSRLAPDDASALRVLVFRHCTRLSADEVGRWLAEVEQGEEGGDGKPQAAGVMALAPSIGEAAFTEAIARIHGAIAAGETYQVNFTYRMQGRSYGSPLSLYRRLRARQPVAFGALIALPQAAQGEEPGAITHVLSCSPELFLRHDAGVLTARPMKGTAARAGAPESDSEMARLLSADAKNRAENVMIVDLLRNDIGRVARIGSVKVPALFAVEPYATLFQMTSTVQAQLRAEIGMPELLRAVFPCGSITGAPKHRTMEWIAELESTPRGLYCGAIGWIDAPAAGARVGDFCLSVAIRTLTLGAEAGGLRPLRLGIGAGIVQDSGAHDEFEECRLKARFLTGLDPGFELFETMYATPHEGIRHLRRHLARLARSARALGFAFDRDAALAALHGALPALAQAQPSRLRLALAHDGRLGVTHAPLAPLAGGAVKLLIAAGRLPDANPLAAHKTTLRGHYDAGVREAERAGAFDSLFFTADGRLAEGGRSTLFARIDGRWWTPPLADGALPGVMREVLLEDPAWQAAERTLRREDLQSAQALVVCNALRGALLAQLQPEPHAASAA</sequence>
<dbReference type="SUPFAM" id="SSF56752">
    <property type="entry name" value="D-aminoacid aminotransferase-like PLP-dependent enzymes"/>
    <property type="match status" value="1"/>
</dbReference>
<dbReference type="InterPro" id="IPR015890">
    <property type="entry name" value="Chorismate_C"/>
</dbReference>
<keyword evidence="2" id="KW-0032">Aminotransferase</keyword>
<dbReference type="GO" id="GO:0008696">
    <property type="term" value="F:4-amino-4-deoxychorismate lyase activity"/>
    <property type="evidence" value="ECO:0007669"/>
    <property type="project" value="UniProtKB-EC"/>
</dbReference>
<dbReference type="Gene3D" id="3.20.10.10">
    <property type="entry name" value="D-amino Acid Aminotransferase, subunit A, domain 2"/>
    <property type="match status" value="1"/>
</dbReference>
<protein>
    <submittedName>
        <fullName evidence="2">Para-aminobenzoate synthetase/4-amino-4-deoxychorismate lyase</fullName>
        <ecNumber evidence="2">2.6.1.85</ecNumber>
        <ecNumber evidence="2">4.1.3.38</ecNumber>
    </submittedName>
</protein>
<dbReference type="GO" id="GO:0046820">
    <property type="term" value="F:4-amino-4-deoxychorismate synthase activity"/>
    <property type="evidence" value="ECO:0007669"/>
    <property type="project" value="UniProtKB-EC"/>
</dbReference>
<keyword evidence="2" id="KW-0456">Lyase</keyword>
<reference evidence="2 3" key="1">
    <citation type="submission" date="2023-07" db="EMBL/GenBank/DDBJ databases">
        <title>Sorghum-associated microbial communities from plants grown in Nebraska, USA.</title>
        <authorList>
            <person name="Schachtman D."/>
        </authorList>
    </citation>
    <scope>NUCLEOTIDE SEQUENCE [LARGE SCALE GENOMIC DNA]</scope>
    <source>
        <strain evidence="2 3">DS1781</strain>
    </source>
</reference>
<dbReference type="InterPro" id="IPR043132">
    <property type="entry name" value="BCAT-like_C"/>
</dbReference>
<name>A0ABU1NJH6_9BURK</name>
<dbReference type="Pfam" id="PF00425">
    <property type="entry name" value="Chorismate_bind"/>
    <property type="match status" value="1"/>
</dbReference>
<organism evidence="2 3">
    <name type="scientific">Variovorax soli</name>
    <dbReference type="NCBI Taxonomy" id="376815"/>
    <lineage>
        <taxon>Bacteria</taxon>
        <taxon>Pseudomonadati</taxon>
        <taxon>Pseudomonadota</taxon>
        <taxon>Betaproteobacteria</taxon>
        <taxon>Burkholderiales</taxon>
        <taxon>Comamonadaceae</taxon>
        <taxon>Variovorax</taxon>
    </lineage>
</organism>
<dbReference type="PRINTS" id="PR00095">
    <property type="entry name" value="ANTSNTHASEI"/>
</dbReference>
<dbReference type="InterPro" id="IPR005801">
    <property type="entry name" value="ADC_synthase"/>
</dbReference>
<dbReference type="SUPFAM" id="SSF56322">
    <property type="entry name" value="ADC synthase"/>
    <property type="match status" value="1"/>
</dbReference>
<dbReference type="PANTHER" id="PTHR11236">
    <property type="entry name" value="AMINOBENZOATE/ANTHRANILATE SYNTHASE"/>
    <property type="match status" value="1"/>
</dbReference>